<keyword evidence="8" id="KW-1185">Reference proteome</keyword>
<dbReference type="InterPro" id="IPR050490">
    <property type="entry name" value="Bact_solute-bd_prot1"/>
</dbReference>
<gene>
    <name evidence="7" type="ORF">SAMN04490356_8177</name>
</gene>
<organism evidence="7 8">
    <name type="scientific">Streptomyces melanosporofaciens</name>
    <dbReference type="NCBI Taxonomy" id="67327"/>
    <lineage>
        <taxon>Bacteria</taxon>
        <taxon>Bacillati</taxon>
        <taxon>Actinomycetota</taxon>
        <taxon>Actinomycetes</taxon>
        <taxon>Kitasatosporales</taxon>
        <taxon>Streptomycetaceae</taxon>
        <taxon>Streptomyces</taxon>
        <taxon>Streptomyces violaceusniger group</taxon>
    </lineage>
</organism>
<feature type="chain" id="PRO_5039695027" evidence="6">
    <location>
        <begin position="39"/>
        <end position="471"/>
    </location>
</feature>
<dbReference type="Proteomes" id="UP000198609">
    <property type="component" value="Unassembled WGS sequence"/>
</dbReference>
<keyword evidence="1" id="KW-1003">Cell membrane</keyword>
<dbReference type="AlphaFoldDB" id="A0A1H5A6T3"/>
<dbReference type="PANTHER" id="PTHR43649:SF33">
    <property type="entry name" value="POLYGALACTURONAN_RHAMNOGALACTURONAN-BINDING PROTEIN YTCQ"/>
    <property type="match status" value="1"/>
</dbReference>
<evidence type="ECO:0000256" key="1">
    <source>
        <dbReference type="ARBA" id="ARBA00022475"/>
    </source>
</evidence>
<keyword evidence="7" id="KW-0813">Transport</keyword>
<keyword evidence="5" id="KW-0449">Lipoprotein</keyword>
<dbReference type="PANTHER" id="PTHR43649">
    <property type="entry name" value="ARABINOSE-BINDING PROTEIN-RELATED"/>
    <property type="match status" value="1"/>
</dbReference>
<dbReference type="Pfam" id="PF01547">
    <property type="entry name" value="SBP_bac_1"/>
    <property type="match status" value="1"/>
</dbReference>
<accession>A0A1H5A6T3</accession>
<evidence type="ECO:0000256" key="4">
    <source>
        <dbReference type="ARBA" id="ARBA00023139"/>
    </source>
</evidence>
<evidence type="ECO:0000256" key="2">
    <source>
        <dbReference type="ARBA" id="ARBA00022729"/>
    </source>
</evidence>
<evidence type="ECO:0000313" key="7">
    <source>
        <dbReference type="EMBL" id="SED37340.1"/>
    </source>
</evidence>
<feature type="signal peptide" evidence="6">
    <location>
        <begin position="1"/>
        <end position="38"/>
    </location>
</feature>
<dbReference type="Gene3D" id="3.40.190.10">
    <property type="entry name" value="Periplasmic binding protein-like II"/>
    <property type="match status" value="1"/>
</dbReference>
<evidence type="ECO:0000313" key="8">
    <source>
        <dbReference type="Proteomes" id="UP000198609"/>
    </source>
</evidence>
<dbReference type="EMBL" id="FNST01000002">
    <property type="protein sequence ID" value="SED37340.1"/>
    <property type="molecule type" value="Genomic_DNA"/>
</dbReference>
<protein>
    <submittedName>
        <fullName evidence="7">Multiple sugar transport system substrate-binding protein</fullName>
    </submittedName>
</protein>
<evidence type="ECO:0000256" key="5">
    <source>
        <dbReference type="ARBA" id="ARBA00023288"/>
    </source>
</evidence>
<proteinExistence type="predicted"/>
<sequence length="471" mass="50244">MQVRYPLSPPPGRFSPPPRRARLAVLGLAAALSASALSGCGSASGAGPADVTMWTFKQSHVAGLRAAAAEFGEKTGIEVRIEAYTPDDAYSIKVQSSAMTGDLPDVFEVHSDGEDFVYGAAGIVEDLRGQIPASWNNRFNPAVRRSGTVTQDKYEQSLPATATSHGVKKGARYSLPFTIGTFGIVYANKAKLAAAGITRPPATWEEFIADLKKTKAKEARTGGLSLGLKVPSTGLNWIGQPLAFAQLGKDGYEALYGREKSADWGSPNGVKVLGAYDKLTPYWMPGTQTLTIDDADQAFAQGKSAFDVGGTFTLAFLQEAGMKADDILAFGLPAPREGAVKDLALGPIALTGLALNDASPRKAEARRWMRYLSEPDVAARFSKAASDLSATELGAESADVLGPNLARLMATFKGTPENTYNPYDTSFRPPTLDMDEAGAPLIDMSPLRQTSPARTGLRLRKLIDSYWQEAR</sequence>
<dbReference type="RefSeq" id="WP_093468621.1">
    <property type="nucleotide sequence ID" value="NZ_FNST01000002.1"/>
</dbReference>
<keyword evidence="4" id="KW-0564">Palmitate</keyword>
<keyword evidence="7" id="KW-0762">Sugar transport</keyword>
<reference evidence="8" key="1">
    <citation type="submission" date="2016-10" db="EMBL/GenBank/DDBJ databases">
        <authorList>
            <person name="Varghese N."/>
            <person name="Submissions S."/>
        </authorList>
    </citation>
    <scope>NUCLEOTIDE SEQUENCE [LARGE SCALE GENOMIC DNA]</scope>
    <source>
        <strain evidence="8">DSM 40318</strain>
    </source>
</reference>
<evidence type="ECO:0000256" key="6">
    <source>
        <dbReference type="SAM" id="SignalP"/>
    </source>
</evidence>
<dbReference type="InterPro" id="IPR006059">
    <property type="entry name" value="SBP"/>
</dbReference>
<keyword evidence="3" id="KW-0472">Membrane</keyword>
<keyword evidence="2 6" id="KW-0732">Signal</keyword>
<dbReference type="SUPFAM" id="SSF53850">
    <property type="entry name" value="Periplasmic binding protein-like II"/>
    <property type="match status" value="1"/>
</dbReference>
<evidence type="ECO:0000256" key="3">
    <source>
        <dbReference type="ARBA" id="ARBA00023136"/>
    </source>
</evidence>
<name>A0A1H5A6T3_STRMJ</name>